<comment type="caution">
    <text evidence="7">The sequence shown here is derived from an EMBL/GenBank/DDBJ whole genome shotgun (WGS) entry which is preliminary data.</text>
</comment>
<protein>
    <submittedName>
        <fullName evidence="7">ATP-binding protein</fullName>
    </submittedName>
</protein>
<dbReference type="Pfam" id="PF13087">
    <property type="entry name" value="AAA_12"/>
    <property type="match status" value="1"/>
</dbReference>
<evidence type="ECO:0000313" key="8">
    <source>
        <dbReference type="Proteomes" id="UP000813349"/>
    </source>
</evidence>
<sequence length="1102" mass="126954">MARTSQQHDILRAWQRIEFFHPYTLEHKESFLRISLEKLIKYGDILLPWHSEELCQQQQIPLKSNFTLHIGIFDKSIANEISREILGDNHDEECEQRLNQEGMTCFAKVQLNNEGVPALDKLSVSSLPWALGHLKNERFQKLESKIFATDCRQLADTLSMFRNTLKPAQKEGPGVLRSSDIITLLLTHLVEWADFRPEWQYAIQIEWFESNATREKSQQDELDEDEAEKIFSLPILNSFYFEDLESTIEELRHNKGKALNSYLSQGINRKPDLYSKGGLASIIDKLHPSRMPQGRWPSEPNHTMSLMQQFTINTAVEELVDGGLLSVNGPPGTGKTTLLRDLVAHNVVERAKVLAKYDNAEDTLDQQGFIVPELTGYEMIIASSNNSAVENISKELPQKNSLAKNFQNFEYICATANQVAAEYLPKSKRKKYKSLSGNEKEFNIFRPLDDDKLCWGLVSAALGKKHNRENFSQRLLFDEHFLRNTLSESQRSDKDNFLSLWRWKACQHKLSFADSKKHFVNALRKVEEEQRLLETYCKLLDEKPDNTYTELSFELEKKTIQRENDLNKINELELERDIISKKIDHTNRQLKLIKSEAPGFLSRLFNRKKTNSYKDLTNKTKQQLVELTKHLIEKMQHVADSNIELIKNQTAIRDIEFRLNEIKKQKATSEQKLNDLQNRFHNIAIPNHNLSIDDANLQRTAFWQNEEINRLRSELFLTAMSLHEAWLYEAMEIKRFKSFIFTLNKFLSAPQHHPTPLRCWQTLCMFVPVLSTTFASIGRMLTGVKSEEIGWLMIDEAGQASPQQAVGAIFRAKRVLVVGDPLQIEPVFTASPSLVKRLCEDVLQERADDWNPAKLSVQQLADRINHWGCELEVMNKNIWIGIPLWVHRRCIEPMFSIANKLAYNNRMIHGLDAAKIRSQFVNGNLDNHWLVANGGQGERQYRDSHGQSLLILLDRLLYENVPLESIFVITPFKAVKSEVSKLIAQRPLQIWQQSSPLIKAKSIKQWQKNCIGTVHTFQGKENDIVIFILGCDEENNGGAKWASSKPNLLNVAVTRAKKNIFFIGDPNVWSALPGFNSVTYTLKELQPNDIAMLSDREHFLEL</sequence>
<reference evidence="7 8" key="1">
    <citation type="journal article" date="2021" name="Clin. Infect. Dis.">
        <title>Rapid development of cefiderocol resistance in carbapenem-resistant Enterobacter cloacae during therapy is associated with heterogeneous mutations in the catecholate siderophore receptor cira.</title>
        <authorList>
            <person name="Klein S."/>
            <person name="Boutin S."/>
            <person name="Kocer K."/>
            <person name="Fiedler M.O."/>
            <person name="Storzinger D."/>
            <person name="Weigand M.A."/>
            <person name="Tan B."/>
            <person name="Richter D."/>
            <person name="Rupp C."/>
            <person name="Mieth M."/>
            <person name="Mehrabi A."/>
            <person name="Hackert T."/>
            <person name="Zimmermann S."/>
            <person name="Heeg K."/>
            <person name="Nurjadi D."/>
        </authorList>
    </citation>
    <scope>NUCLEOTIDE SEQUENCE [LARGE SCALE GENOMIC DNA]</scope>
    <source>
        <strain evidence="7 8">BK34275</strain>
    </source>
</reference>
<dbReference type="PANTHER" id="PTHR43788:SF8">
    <property type="entry name" value="DNA-BINDING PROTEIN SMUBP-2"/>
    <property type="match status" value="1"/>
</dbReference>
<dbReference type="RefSeq" id="WP_021240663.1">
    <property type="nucleotide sequence ID" value="NZ_JACRVI010000003.1"/>
</dbReference>
<gene>
    <name evidence="7" type="ORF">J0A64_10340</name>
</gene>
<keyword evidence="4 7" id="KW-0067">ATP-binding</keyword>
<evidence type="ECO:0000313" key="7">
    <source>
        <dbReference type="EMBL" id="MBU3766992.1"/>
    </source>
</evidence>
<evidence type="ECO:0000256" key="2">
    <source>
        <dbReference type="ARBA" id="ARBA00022801"/>
    </source>
</evidence>
<dbReference type="Gene3D" id="3.40.50.300">
    <property type="entry name" value="P-loop containing nucleotide triphosphate hydrolases"/>
    <property type="match status" value="2"/>
</dbReference>
<evidence type="ECO:0000256" key="1">
    <source>
        <dbReference type="ARBA" id="ARBA00022741"/>
    </source>
</evidence>
<keyword evidence="1" id="KW-0547">Nucleotide-binding</keyword>
<dbReference type="GO" id="GO:0004386">
    <property type="term" value="F:helicase activity"/>
    <property type="evidence" value="ECO:0007669"/>
    <property type="project" value="UniProtKB-KW"/>
</dbReference>
<dbReference type="PANTHER" id="PTHR43788">
    <property type="entry name" value="DNA2/NAM7 HELICASE FAMILY MEMBER"/>
    <property type="match status" value="1"/>
</dbReference>
<keyword evidence="3" id="KW-0347">Helicase</keyword>
<dbReference type="SUPFAM" id="SSF52540">
    <property type="entry name" value="P-loop containing nucleoside triphosphate hydrolases"/>
    <property type="match status" value="1"/>
</dbReference>
<dbReference type="GO" id="GO:0005524">
    <property type="term" value="F:ATP binding"/>
    <property type="evidence" value="ECO:0007669"/>
    <property type="project" value="UniProtKB-KW"/>
</dbReference>
<evidence type="ECO:0000259" key="6">
    <source>
        <dbReference type="Pfam" id="PF13087"/>
    </source>
</evidence>
<keyword evidence="5" id="KW-0175">Coiled coil</keyword>
<name>A0ABD4R5F8_9ENTR</name>
<dbReference type="GO" id="GO:0016787">
    <property type="term" value="F:hydrolase activity"/>
    <property type="evidence" value="ECO:0007669"/>
    <property type="project" value="UniProtKB-KW"/>
</dbReference>
<proteinExistence type="predicted"/>
<organism evidence="7 8">
    <name type="scientific">Enterobacter roggenkampii</name>
    <dbReference type="NCBI Taxonomy" id="1812935"/>
    <lineage>
        <taxon>Bacteria</taxon>
        <taxon>Pseudomonadati</taxon>
        <taxon>Pseudomonadota</taxon>
        <taxon>Gammaproteobacteria</taxon>
        <taxon>Enterobacterales</taxon>
        <taxon>Enterobacteriaceae</taxon>
        <taxon>Enterobacter</taxon>
        <taxon>Enterobacter cloacae complex</taxon>
    </lineage>
</organism>
<evidence type="ECO:0000256" key="3">
    <source>
        <dbReference type="ARBA" id="ARBA00022806"/>
    </source>
</evidence>
<accession>A0ABD4R5F8</accession>
<dbReference type="InterPro" id="IPR041679">
    <property type="entry name" value="DNA2/NAM7-like_C"/>
</dbReference>
<dbReference type="AlphaFoldDB" id="A0ABD4R5F8"/>
<feature type="coiled-coil region" evidence="5">
    <location>
        <begin position="652"/>
        <end position="679"/>
    </location>
</feature>
<dbReference type="InterPro" id="IPR027417">
    <property type="entry name" value="P-loop_NTPase"/>
</dbReference>
<feature type="domain" description="DNA2/NAM7 helicase-like C-terminal" evidence="6">
    <location>
        <begin position="890"/>
        <end position="1066"/>
    </location>
</feature>
<dbReference type="EMBL" id="JAFKCP010000005">
    <property type="protein sequence ID" value="MBU3766992.1"/>
    <property type="molecule type" value="Genomic_DNA"/>
</dbReference>
<keyword evidence="2" id="KW-0378">Hydrolase</keyword>
<dbReference type="InterPro" id="IPR050534">
    <property type="entry name" value="Coronavir_polyprotein_1ab"/>
</dbReference>
<evidence type="ECO:0000256" key="5">
    <source>
        <dbReference type="SAM" id="Coils"/>
    </source>
</evidence>
<dbReference type="Proteomes" id="UP000813349">
    <property type="component" value="Unassembled WGS sequence"/>
</dbReference>
<feature type="coiled-coil region" evidence="5">
    <location>
        <begin position="555"/>
        <end position="589"/>
    </location>
</feature>
<evidence type="ECO:0000256" key="4">
    <source>
        <dbReference type="ARBA" id="ARBA00022840"/>
    </source>
</evidence>